<dbReference type="PANTHER" id="PTHR14963:SF7">
    <property type="entry name" value="RHO GTPASE-ACTIVATING PROTEIN 19"/>
    <property type="match status" value="1"/>
</dbReference>
<dbReference type="FunFam" id="2.10.110.10:FF:000058">
    <property type="entry name" value="Rho GTPase activator Lrg11"/>
    <property type="match status" value="1"/>
</dbReference>
<name>A0A9N9A278_9GLOM</name>
<dbReference type="Gene3D" id="2.10.110.10">
    <property type="entry name" value="Cysteine Rich Protein"/>
    <property type="match status" value="4"/>
</dbReference>
<dbReference type="FunFam" id="1.10.555.10:FF:000033">
    <property type="entry name" value="Rho GTPase activator (Lrg11)"/>
    <property type="match status" value="1"/>
</dbReference>
<dbReference type="InterPro" id="IPR008936">
    <property type="entry name" value="Rho_GTPase_activation_prot"/>
</dbReference>
<dbReference type="SMART" id="SM00324">
    <property type="entry name" value="RhoGAP"/>
    <property type="match status" value="1"/>
</dbReference>
<evidence type="ECO:0000259" key="7">
    <source>
        <dbReference type="PROSITE" id="PS50238"/>
    </source>
</evidence>
<dbReference type="Pfam" id="PF00412">
    <property type="entry name" value="LIM"/>
    <property type="match status" value="2"/>
</dbReference>
<dbReference type="InterPro" id="IPR000198">
    <property type="entry name" value="RhoGAP_dom"/>
</dbReference>
<keyword evidence="4" id="KW-0440">LIM domain</keyword>
<dbReference type="PROSITE" id="PS50238">
    <property type="entry name" value="RHOGAP"/>
    <property type="match status" value="1"/>
</dbReference>
<dbReference type="GO" id="GO:0005096">
    <property type="term" value="F:GTPase activator activity"/>
    <property type="evidence" value="ECO:0007669"/>
    <property type="project" value="UniProtKB-KW"/>
</dbReference>
<dbReference type="GO" id="GO:0046872">
    <property type="term" value="F:metal ion binding"/>
    <property type="evidence" value="ECO:0007669"/>
    <property type="project" value="UniProtKB-KW"/>
</dbReference>
<feature type="domain" description="Rho-GAP" evidence="7">
    <location>
        <begin position="718"/>
        <end position="920"/>
    </location>
</feature>
<protein>
    <submittedName>
        <fullName evidence="8">1060_t:CDS:1</fullName>
    </submittedName>
</protein>
<dbReference type="AlphaFoldDB" id="A0A9N9A278"/>
<feature type="compositionally biased region" description="Basic and acidic residues" evidence="5">
    <location>
        <begin position="499"/>
        <end position="539"/>
    </location>
</feature>
<dbReference type="OrthoDB" id="20689at2759"/>
<dbReference type="InterPro" id="IPR001781">
    <property type="entry name" value="Znf_LIM"/>
</dbReference>
<feature type="domain" description="LIM zinc-binding" evidence="6">
    <location>
        <begin position="84"/>
        <end position="144"/>
    </location>
</feature>
<feature type="compositionally biased region" description="Polar residues" evidence="5">
    <location>
        <begin position="567"/>
        <end position="578"/>
    </location>
</feature>
<keyword evidence="1" id="KW-0343">GTPase activation</keyword>
<proteinExistence type="predicted"/>
<evidence type="ECO:0000256" key="3">
    <source>
        <dbReference type="ARBA" id="ARBA00022833"/>
    </source>
</evidence>
<keyword evidence="2 4" id="KW-0479">Metal-binding</keyword>
<evidence type="ECO:0000256" key="5">
    <source>
        <dbReference type="SAM" id="MobiDB-lite"/>
    </source>
</evidence>
<dbReference type="Proteomes" id="UP000789572">
    <property type="component" value="Unassembled WGS sequence"/>
</dbReference>
<organism evidence="8 9">
    <name type="scientific">Paraglomus occultum</name>
    <dbReference type="NCBI Taxonomy" id="144539"/>
    <lineage>
        <taxon>Eukaryota</taxon>
        <taxon>Fungi</taxon>
        <taxon>Fungi incertae sedis</taxon>
        <taxon>Mucoromycota</taxon>
        <taxon>Glomeromycotina</taxon>
        <taxon>Glomeromycetes</taxon>
        <taxon>Paraglomerales</taxon>
        <taxon>Paraglomeraceae</taxon>
        <taxon>Paraglomus</taxon>
    </lineage>
</organism>
<keyword evidence="9" id="KW-1185">Reference proteome</keyword>
<dbReference type="PANTHER" id="PTHR14963">
    <property type="entry name" value="RHO GTPASE ACTIVATING PROTEIN 18,19-RELATED"/>
    <property type="match status" value="1"/>
</dbReference>
<feature type="domain" description="LIM zinc-binding" evidence="6">
    <location>
        <begin position="21"/>
        <end position="83"/>
    </location>
</feature>
<comment type="caution">
    <text evidence="8">The sequence shown here is derived from an EMBL/GenBank/DDBJ whole genome shotgun (WGS) entry which is preliminary data.</text>
</comment>
<dbReference type="GO" id="GO:0051056">
    <property type="term" value="P:regulation of small GTPase mediated signal transduction"/>
    <property type="evidence" value="ECO:0007669"/>
    <property type="project" value="TreeGrafter"/>
</dbReference>
<keyword evidence="3 4" id="KW-0862">Zinc</keyword>
<dbReference type="SUPFAM" id="SSF48350">
    <property type="entry name" value="GTPase activation domain, GAP"/>
    <property type="match status" value="1"/>
</dbReference>
<evidence type="ECO:0000256" key="2">
    <source>
        <dbReference type="ARBA" id="ARBA00022723"/>
    </source>
</evidence>
<dbReference type="PROSITE" id="PS50023">
    <property type="entry name" value="LIM_DOMAIN_2"/>
    <property type="match status" value="2"/>
</dbReference>
<feature type="region of interest" description="Disordered" evidence="5">
    <location>
        <begin position="499"/>
        <end position="578"/>
    </location>
</feature>
<dbReference type="EMBL" id="CAJVPJ010000352">
    <property type="protein sequence ID" value="CAG8515041.1"/>
    <property type="molecule type" value="Genomic_DNA"/>
</dbReference>
<dbReference type="SUPFAM" id="SSF57716">
    <property type="entry name" value="Glucocorticoid receptor-like (DNA-binding domain)"/>
    <property type="match status" value="3"/>
</dbReference>
<dbReference type="GO" id="GO:0007165">
    <property type="term" value="P:signal transduction"/>
    <property type="evidence" value="ECO:0007669"/>
    <property type="project" value="InterPro"/>
</dbReference>
<dbReference type="PROSITE" id="PS00478">
    <property type="entry name" value="LIM_DOMAIN_1"/>
    <property type="match status" value="3"/>
</dbReference>
<dbReference type="SMART" id="SM00132">
    <property type="entry name" value="LIM"/>
    <property type="match status" value="3"/>
</dbReference>
<evidence type="ECO:0000313" key="9">
    <source>
        <dbReference type="Proteomes" id="UP000789572"/>
    </source>
</evidence>
<evidence type="ECO:0000259" key="6">
    <source>
        <dbReference type="PROSITE" id="PS50023"/>
    </source>
</evidence>
<dbReference type="GO" id="GO:0005737">
    <property type="term" value="C:cytoplasm"/>
    <property type="evidence" value="ECO:0007669"/>
    <property type="project" value="TreeGrafter"/>
</dbReference>
<evidence type="ECO:0000256" key="1">
    <source>
        <dbReference type="ARBA" id="ARBA00022468"/>
    </source>
</evidence>
<evidence type="ECO:0000313" key="8">
    <source>
        <dbReference type="EMBL" id="CAG8515041.1"/>
    </source>
</evidence>
<accession>A0A9N9A278</accession>
<sequence>MAAPTEHNSDETALNRKEATPACAKCGLIIIGHFVRALGGAYHLECFKCQDCGEIVASKFFPMDSHDGKQLPLCERDYFRRLNLICAQCGEALRSSYITALDRKYHIEHFTCSVCPTVFGPQDSYYEHEGQVYCHYHYSTHFAVKCTGCQTAILKQFVEINRNLVDEHWHPECYMIHKFWNVKLASPPLSPSYELSKDKTDTAYAEKLKQEQKSMEEKVYHIWTVLSAFEESSAACISDMLLRVSNGSYIEGVKIAEKFIMHVEILFKAIDRLEVELLKAMGQGLQHNREAKMLCKKIVNFFSLLSHTQETGVRRLGITQELLSLVTGLAHYLKLLIRIALTGALKLERDFMSTASISLFLTTLAEISTKPHTIPIIDTSPTSDLCNACRVTVEEECYKYEQFRYHVACLRCGRCKADLARAEHKITNKNQYGDKKGDDGRELNDAYFDLMAEMALCANCKTERAAKGFKKVTKLEQYTYLLRVALSRLYASLNRRDEHSLSDYDGEPRGRRTEKDSASSLGRKDSRSKSYSSGDRHDSSINIRRLKSVQLDRKLSTSARRAKRSTIIEQESNSSDSTLVNARNKNNLIKAPSQRRVQIIEDKDDFQTKDSLVQFDSRNEAITLDDISAIAIAVEEEKKNKRLVPRTKCYLSELSALEYVIVKHVAVVVMEQYLKDWFTLEELLDLIGVRRTNFWTKFVTTIKSSEKKNVKKKGTFGVPLDVLVERNGVDSVLGAGPGCIRIPSFVDDGISAMRRMDMSVEGIFRKNGNIRRLKELSDAIDKNPSSVNLAEDNPVQVAALLKKFLRDLPDPLLTFKLQRLFITTQRLADSQARKKILHLACCLLPKVNRDTMEVLFSFFKWVASFSHVDEETGSKMDLRNLATVITPNVLYSKSKDPSKDDSFLAIEAVHALLKYQDEFCLVPEDLAAILNDQELFNNPEGLTTKDILKKCENFVRMKSAQPADNVLRTGAPRSQMHNPSPRIPQHHPAQGDADLEDYAVIAHPSDMQASEEYETKDSSNELGTSTSINEGAWETFKPLLLMGSPAMARLLLCPNPGHQATDCKADGVAELFERPKQILIITPAQATLHGTTATSGPSIAICAGSF</sequence>
<feature type="region of interest" description="Disordered" evidence="5">
    <location>
        <begin position="971"/>
        <end position="990"/>
    </location>
</feature>
<dbReference type="CDD" id="cd09391">
    <property type="entry name" value="LIM1_Lrg1p_like"/>
    <property type="match status" value="1"/>
</dbReference>
<dbReference type="CDD" id="cd09392">
    <property type="entry name" value="LIM2_Lrg1p_like"/>
    <property type="match status" value="1"/>
</dbReference>
<dbReference type="Pfam" id="PF00620">
    <property type="entry name" value="RhoGAP"/>
    <property type="match status" value="1"/>
</dbReference>
<reference evidence="8" key="1">
    <citation type="submission" date="2021-06" db="EMBL/GenBank/DDBJ databases">
        <authorList>
            <person name="Kallberg Y."/>
            <person name="Tangrot J."/>
            <person name="Rosling A."/>
        </authorList>
    </citation>
    <scope>NUCLEOTIDE SEQUENCE</scope>
    <source>
        <strain evidence="8">IA702</strain>
    </source>
</reference>
<dbReference type="Gene3D" id="1.10.555.10">
    <property type="entry name" value="Rho GTPase activation protein"/>
    <property type="match status" value="1"/>
</dbReference>
<gene>
    <name evidence="8" type="ORF">POCULU_LOCUS3274</name>
</gene>
<evidence type="ECO:0000256" key="4">
    <source>
        <dbReference type="PROSITE-ProRule" id="PRU00125"/>
    </source>
</evidence>